<feature type="domain" description="Fungal lipase-type" evidence="2">
    <location>
        <begin position="83"/>
        <end position="233"/>
    </location>
</feature>
<dbReference type="Proteomes" id="UP001465755">
    <property type="component" value="Unassembled WGS sequence"/>
</dbReference>
<gene>
    <name evidence="3" type="ORF">WJX73_010907</name>
</gene>
<dbReference type="PANTHER" id="PTHR46086:SF3">
    <property type="entry name" value="TRIACYLGLYCEROL LIPASE OBL1"/>
    <property type="match status" value="1"/>
</dbReference>
<dbReference type="PANTHER" id="PTHR46086">
    <property type="entry name" value="ALPHA/BETA-HYDROLASES SUPERFAMILY PROTEIN"/>
    <property type="match status" value="1"/>
</dbReference>
<keyword evidence="1" id="KW-0472">Membrane</keyword>
<dbReference type="InterPro" id="IPR044819">
    <property type="entry name" value="OBL-like"/>
</dbReference>
<sequence>MLGWEAILYFVCLNLCAALGISAVFAAFQEDLKWLMSSVAGTMHIMWGMQWHGYEAVKGLDASTSGYAIDSVWSICGNARAVVVAFRGADPYLQMDRRSDIPCGMVHAPGVGRVMGAFLRTLEQPFTSCQNGKRAEHAEHSIAGDLIRQLRKVAEQRQIYLTGHSLGAALAVLFGQLLCARQPELARQVAGVITFAGPRVGDSEFVDLMSHRLPNRIFRYEHASDIVPRLPQASGYMHGGRLRYITSFRWPGQASRMIREEDAPAYCKACYQNEERWAYPISLAKLIIGPFQETWPRVALRLTLLPLPGLSDHMPCDYDAFFRSRLPSGLEA</sequence>
<keyword evidence="1" id="KW-0812">Transmembrane</keyword>
<dbReference type="SUPFAM" id="SSF53474">
    <property type="entry name" value="alpha/beta-Hydrolases"/>
    <property type="match status" value="1"/>
</dbReference>
<proteinExistence type="predicted"/>
<dbReference type="AlphaFoldDB" id="A0AAW1P2W8"/>
<dbReference type="GO" id="GO:0006629">
    <property type="term" value="P:lipid metabolic process"/>
    <property type="evidence" value="ECO:0007669"/>
    <property type="project" value="InterPro"/>
</dbReference>
<evidence type="ECO:0000256" key="1">
    <source>
        <dbReference type="SAM" id="Phobius"/>
    </source>
</evidence>
<dbReference type="EMBL" id="JALJOQ010000070">
    <property type="protein sequence ID" value="KAK9802647.1"/>
    <property type="molecule type" value="Genomic_DNA"/>
</dbReference>
<name>A0AAW1P2W8_9CHLO</name>
<feature type="transmembrane region" description="Helical" evidence="1">
    <location>
        <begin position="6"/>
        <end position="28"/>
    </location>
</feature>
<dbReference type="CDD" id="cd00519">
    <property type="entry name" value="Lipase_3"/>
    <property type="match status" value="1"/>
</dbReference>
<dbReference type="GO" id="GO:0004806">
    <property type="term" value="F:triacylglycerol lipase activity"/>
    <property type="evidence" value="ECO:0007669"/>
    <property type="project" value="InterPro"/>
</dbReference>
<reference evidence="3 4" key="1">
    <citation type="journal article" date="2024" name="Nat. Commun.">
        <title>Phylogenomics reveals the evolutionary origins of lichenization in chlorophyte algae.</title>
        <authorList>
            <person name="Puginier C."/>
            <person name="Libourel C."/>
            <person name="Otte J."/>
            <person name="Skaloud P."/>
            <person name="Haon M."/>
            <person name="Grisel S."/>
            <person name="Petersen M."/>
            <person name="Berrin J.G."/>
            <person name="Delaux P.M."/>
            <person name="Dal Grande F."/>
            <person name="Keller J."/>
        </authorList>
    </citation>
    <scope>NUCLEOTIDE SEQUENCE [LARGE SCALE GENOMIC DNA]</scope>
    <source>
        <strain evidence="3 4">SAG 2036</strain>
    </source>
</reference>
<evidence type="ECO:0000313" key="3">
    <source>
        <dbReference type="EMBL" id="KAK9802647.1"/>
    </source>
</evidence>
<evidence type="ECO:0000313" key="4">
    <source>
        <dbReference type="Proteomes" id="UP001465755"/>
    </source>
</evidence>
<evidence type="ECO:0000259" key="2">
    <source>
        <dbReference type="Pfam" id="PF01764"/>
    </source>
</evidence>
<accession>A0AAW1P2W8</accession>
<comment type="caution">
    <text evidence="3">The sequence shown here is derived from an EMBL/GenBank/DDBJ whole genome shotgun (WGS) entry which is preliminary data.</text>
</comment>
<organism evidence="3 4">
    <name type="scientific">Symbiochloris irregularis</name>
    <dbReference type="NCBI Taxonomy" id="706552"/>
    <lineage>
        <taxon>Eukaryota</taxon>
        <taxon>Viridiplantae</taxon>
        <taxon>Chlorophyta</taxon>
        <taxon>core chlorophytes</taxon>
        <taxon>Trebouxiophyceae</taxon>
        <taxon>Trebouxiales</taxon>
        <taxon>Trebouxiaceae</taxon>
        <taxon>Symbiochloris</taxon>
    </lineage>
</organism>
<dbReference type="InterPro" id="IPR029058">
    <property type="entry name" value="AB_hydrolase_fold"/>
</dbReference>
<dbReference type="Pfam" id="PF01764">
    <property type="entry name" value="Lipase_3"/>
    <property type="match status" value="1"/>
</dbReference>
<dbReference type="InterPro" id="IPR002921">
    <property type="entry name" value="Fungal_lipase-type"/>
</dbReference>
<protein>
    <recommendedName>
        <fullName evidence="2">Fungal lipase-type domain-containing protein</fullName>
    </recommendedName>
</protein>
<keyword evidence="4" id="KW-1185">Reference proteome</keyword>
<keyword evidence="1" id="KW-1133">Transmembrane helix</keyword>
<dbReference type="Gene3D" id="3.40.50.1820">
    <property type="entry name" value="alpha/beta hydrolase"/>
    <property type="match status" value="1"/>
</dbReference>